<evidence type="ECO:0000313" key="11">
    <source>
        <dbReference type="Proteomes" id="UP001176940"/>
    </source>
</evidence>
<dbReference type="Pfam" id="PF00520">
    <property type="entry name" value="Ion_trans"/>
    <property type="match status" value="1"/>
</dbReference>
<gene>
    <name evidence="10" type="ORF">RIMI_LOCUS17428088</name>
</gene>
<feature type="transmembrane region" description="Helical" evidence="8">
    <location>
        <begin position="25"/>
        <end position="44"/>
    </location>
</feature>
<evidence type="ECO:0000256" key="3">
    <source>
        <dbReference type="ARBA" id="ARBA00022692"/>
    </source>
</evidence>
<dbReference type="PANTHER" id="PTHR10117:SF76">
    <property type="entry name" value="SHORT TRANSIENT RECEPTOR POTENTIAL CHANNEL 5"/>
    <property type="match status" value="1"/>
</dbReference>
<feature type="transmembrane region" description="Helical" evidence="8">
    <location>
        <begin position="136"/>
        <end position="155"/>
    </location>
</feature>
<name>A0ABN9M7B3_9NEOB</name>
<proteinExistence type="predicted"/>
<dbReference type="EMBL" id="CAUEEQ010050834">
    <property type="protein sequence ID" value="CAJ0960776.1"/>
    <property type="molecule type" value="Genomic_DNA"/>
</dbReference>
<evidence type="ECO:0000259" key="9">
    <source>
        <dbReference type="Pfam" id="PF00520"/>
    </source>
</evidence>
<sequence length="247" mass="27937">MDNDDSRICGRLCPSLIGRGNLYDIIVAMATIMTSTLILCPSLNQKCGIYTSFMTSSSLCPSLIGASQSPVHDTGKDASYRAPILEHSDTPSSGTSKLLSKRSAQLFLSQSLEQKRKFPATYPLQRQTLNRHISSLFETLQSLFWSVFGLLNLYVTNVKARHEFTEFVGATMFGTYNVISLVVLLNMLIAMMNNSYQLIATERTKWPPYRFGRWWHLLSPYTTSPWPSWSGLSDPVEQHCLHYYTLE</sequence>
<comment type="caution">
    <text evidence="10">The sequence shown here is derived from an EMBL/GenBank/DDBJ whole genome shotgun (WGS) entry which is preliminary data.</text>
</comment>
<accession>A0ABN9M7B3</accession>
<evidence type="ECO:0000256" key="1">
    <source>
        <dbReference type="ARBA" id="ARBA00004141"/>
    </source>
</evidence>
<keyword evidence="2" id="KW-0813">Transport</keyword>
<evidence type="ECO:0000256" key="7">
    <source>
        <dbReference type="ARBA" id="ARBA00023303"/>
    </source>
</evidence>
<keyword evidence="7" id="KW-0407">Ion channel</keyword>
<dbReference type="InterPro" id="IPR002153">
    <property type="entry name" value="TRPC_channel"/>
</dbReference>
<feature type="domain" description="Ion transport" evidence="9">
    <location>
        <begin position="132"/>
        <end position="201"/>
    </location>
</feature>
<reference evidence="10" key="1">
    <citation type="submission" date="2023-07" db="EMBL/GenBank/DDBJ databases">
        <authorList>
            <person name="Stuckert A."/>
        </authorList>
    </citation>
    <scope>NUCLEOTIDE SEQUENCE</scope>
</reference>
<keyword evidence="4 8" id="KW-1133">Transmembrane helix</keyword>
<evidence type="ECO:0000256" key="2">
    <source>
        <dbReference type="ARBA" id="ARBA00022448"/>
    </source>
</evidence>
<evidence type="ECO:0000313" key="10">
    <source>
        <dbReference type="EMBL" id="CAJ0960776.1"/>
    </source>
</evidence>
<dbReference type="Proteomes" id="UP001176940">
    <property type="component" value="Unassembled WGS sequence"/>
</dbReference>
<keyword evidence="11" id="KW-1185">Reference proteome</keyword>
<feature type="transmembrane region" description="Helical" evidence="8">
    <location>
        <begin position="167"/>
        <end position="189"/>
    </location>
</feature>
<evidence type="ECO:0000256" key="6">
    <source>
        <dbReference type="ARBA" id="ARBA00023136"/>
    </source>
</evidence>
<evidence type="ECO:0000256" key="4">
    <source>
        <dbReference type="ARBA" id="ARBA00022989"/>
    </source>
</evidence>
<keyword evidence="6 8" id="KW-0472">Membrane</keyword>
<organism evidence="10 11">
    <name type="scientific">Ranitomeya imitator</name>
    <name type="common">mimic poison frog</name>
    <dbReference type="NCBI Taxonomy" id="111125"/>
    <lineage>
        <taxon>Eukaryota</taxon>
        <taxon>Metazoa</taxon>
        <taxon>Chordata</taxon>
        <taxon>Craniata</taxon>
        <taxon>Vertebrata</taxon>
        <taxon>Euteleostomi</taxon>
        <taxon>Amphibia</taxon>
        <taxon>Batrachia</taxon>
        <taxon>Anura</taxon>
        <taxon>Neobatrachia</taxon>
        <taxon>Hyloidea</taxon>
        <taxon>Dendrobatidae</taxon>
        <taxon>Dendrobatinae</taxon>
        <taxon>Ranitomeya</taxon>
    </lineage>
</organism>
<evidence type="ECO:0000256" key="5">
    <source>
        <dbReference type="ARBA" id="ARBA00023065"/>
    </source>
</evidence>
<dbReference type="InterPro" id="IPR005821">
    <property type="entry name" value="Ion_trans_dom"/>
</dbReference>
<dbReference type="PANTHER" id="PTHR10117">
    <property type="entry name" value="TRANSIENT RECEPTOR POTENTIAL CHANNEL"/>
    <property type="match status" value="1"/>
</dbReference>
<comment type="subcellular location">
    <subcellularLocation>
        <location evidence="1">Membrane</location>
        <topology evidence="1">Multi-pass membrane protein</topology>
    </subcellularLocation>
</comment>
<keyword evidence="3 8" id="KW-0812">Transmembrane</keyword>
<protein>
    <recommendedName>
        <fullName evidence="9">Ion transport domain-containing protein</fullName>
    </recommendedName>
</protein>
<keyword evidence="5" id="KW-0406">Ion transport</keyword>
<evidence type="ECO:0000256" key="8">
    <source>
        <dbReference type="SAM" id="Phobius"/>
    </source>
</evidence>